<reference evidence="4" key="1">
    <citation type="submission" date="2017-06" db="EMBL/GenBank/DDBJ databases">
        <title>Herbaspirillum phytohormonus sp. nov., isolated from the root nodule of Robinia pseudoacacia in lead-zinc mine.</title>
        <authorList>
            <person name="Fan M."/>
            <person name="Lin Y."/>
        </authorList>
    </citation>
    <scope>NUCLEOTIDE SEQUENCE [LARGE SCALE GENOMIC DNA]</scope>
    <source>
        <strain evidence="4">SC-089</strain>
    </source>
</reference>
<sequence>MLWMIMCTDKPNQAEKRAELLAAHRKYLDGKNDMIFFSGPQESDDGSRMIGSLFIVSAPAKKGAEDFIYNETFYQAGVFADVAIRRVRKGRFFPERIA</sequence>
<dbReference type="SUPFAM" id="SSF54909">
    <property type="entry name" value="Dimeric alpha+beta barrel"/>
    <property type="match status" value="1"/>
</dbReference>
<dbReference type="AlphaFoldDB" id="A0A225MGA7"/>
<dbReference type="Pfam" id="PF03795">
    <property type="entry name" value="YCII"/>
    <property type="match status" value="1"/>
</dbReference>
<evidence type="ECO:0000259" key="2">
    <source>
        <dbReference type="Pfam" id="PF03795"/>
    </source>
</evidence>
<dbReference type="Proteomes" id="UP000214603">
    <property type="component" value="Unassembled WGS sequence"/>
</dbReference>
<dbReference type="Gene3D" id="3.30.70.1060">
    <property type="entry name" value="Dimeric alpha+beta barrel"/>
    <property type="match status" value="1"/>
</dbReference>
<dbReference type="OrthoDB" id="9797014at2"/>
<organism evidence="3 4">
    <name type="scientific">Candidimonas nitroreducens</name>
    <dbReference type="NCBI Taxonomy" id="683354"/>
    <lineage>
        <taxon>Bacteria</taxon>
        <taxon>Pseudomonadati</taxon>
        <taxon>Pseudomonadota</taxon>
        <taxon>Betaproteobacteria</taxon>
        <taxon>Burkholderiales</taxon>
        <taxon>Alcaligenaceae</taxon>
        <taxon>Candidimonas</taxon>
    </lineage>
</organism>
<dbReference type="PANTHER" id="PTHR33606:SF3">
    <property type="entry name" value="PROTEIN YCII"/>
    <property type="match status" value="1"/>
</dbReference>
<name>A0A225MGA7_9BURK</name>
<dbReference type="PANTHER" id="PTHR33606">
    <property type="entry name" value="PROTEIN YCII"/>
    <property type="match status" value="1"/>
</dbReference>
<feature type="domain" description="YCII-related" evidence="2">
    <location>
        <begin position="1"/>
        <end position="86"/>
    </location>
</feature>
<evidence type="ECO:0000256" key="1">
    <source>
        <dbReference type="ARBA" id="ARBA00007689"/>
    </source>
</evidence>
<dbReference type="InterPro" id="IPR051807">
    <property type="entry name" value="Sec-metab_biosynth-assoc"/>
</dbReference>
<comment type="caution">
    <text evidence="3">The sequence shown here is derived from an EMBL/GenBank/DDBJ whole genome shotgun (WGS) entry which is preliminary data.</text>
</comment>
<gene>
    <name evidence="3" type="ORF">CEY11_11575</name>
</gene>
<dbReference type="InterPro" id="IPR005545">
    <property type="entry name" value="YCII"/>
</dbReference>
<dbReference type="EMBL" id="NJIH01000006">
    <property type="protein sequence ID" value="OWT60284.1"/>
    <property type="molecule type" value="Genomic_DNA"/>
</dbReference>
<comment type="similarity">
    <text evidence="1">Belongs to the YciI family.</text>
</comment>
<protein>
    <recommendedName>
        <fullName evidence="2">YCII-related domain-containing protein</fullName>
    </recommendedName>
</protein>
<proteinExistence type="inferred from homology"/>
<evidence type="ECO:0000313" key="4">
    <source>
        <dbReference type="Proteomes" id="UP000214603"/>
    </source>
</evidence>
<keyword evidence="4" id="KW-1185">Reference proteome</keyword>
<accession>A0A225MGA7</accession>
<dbReference type="InterPro" id="IPR011008">
    <property type="entry name" value="Dimeric_a/b-barrel"/>
</dbReference>
<evidence type="ECO:0000313" key="3">
    <source>
        <dbReference type="EMBL" id="OWT60284.1"/>
    </source>
</evidence>